<dbReference type="SUPFAM" id="SSF54909">
    <property type="entry name" value="Dimeric alpha+beta barrel"/>
    <property type="match status" value="1"/>
</dbReference>
<dbReference type="EMBL" id="MFTJ01000022">
    <property type="protein sequence ID" value="OGI65692.1"/>
    <property type="molecule type" value="Genomic_DNA"/>
</dbReference>
<dbReference type="GO" id="GO:0005829">
    <property type="term" value="C:cytosol"/>
    <property type="evidence" value="ECO:0007669"/>
    <property type="project" value="TreeGrafter"/>
</dbReference>
<proteinExistence type="predicted"/>
<feature type="domain" description="Transcription regulator AsnC/Lrp ligand binding" evidence="1">
    <location>
        <begin position="76"/>
        <end position="141"/>
    </location>
</feature>
<reference evidence="2 3" key="1">
    <citation type="journal article" date="2016" name="Nat. Commun.">
        <title>Thousands of microbial genomes shed light on interconnected biogeochemical processes in an aquifer system.</title>
        <authorList>
            <person name="Anantharaman K."/>
            <person name="Brown C.T."/>
            <person name="Hug L.A."/>
            <person name="Sharon I."/>
            <person name="Castelle C.J."/>
            <person name="Probst A.J."/>
            <person name="Thomas B.C."/>
            <person name="Singh A."/>
            <person name="Wilkins M.J."/>
            <person name="Karaoz U."/>
            <person name="Brodie E.L."/>
            <person name="Williams K.H."/>
            <person name="Hubbard S.S."/>
            <person name="Banfield J.F."/>
        </authorList>
    </citation>
    <scope>NUCLEOTIDE SEQUENCE [LARGE SCALE GENOMIC DNA]</scope>
</reference>
<sequence>MKDIKSKLLPLLHIGYCTPQIARLAQKIKEPATTIHYNIKRMEEEQEIITYKAVFDYKKIGEGFCAVLLLNLSADEYGDPETVGKDLAKHSEIESVDICTGDWELIIKVRTKDQDAFYTFLRRVITRRGIVRTKTLTSLKQLKTEWVEN</sequence>
<dbReference type="Gene3D" id="3.30.70.920">
    <property type="match status" value="1"/>
</dbReference>
<dbReference type="Pfam" id="PF01037">
    <property type="entry name" value="AsnC_trans_reg"/>
    <property type="match status" value="1"/>
</dbReference>
<name>A0A1F6V7X4_9BACT</name>
<accession>A0A1F6V7X4</accession>
<evidence type="ECO:0000313" key="2">
    <source>
        <dbReference type="EMBL" id="OGI65692.1"/>
    </source>
</evidence>
<dbReference type="SMART" id="SM00344">
    <property type="entry name" value="HTH_ASNC"/>
    <property type="match status" value="1"/>
</dbReference>
<comment type="caution">
    <text evidence="2">The sequence shown here is derived from an EMBL/GenBank/DDBJ whole genome shotgun (WGS) entry which is preliminary data.</text>
</comment>
<dbReference type="InterPro" id="IPR019888">
    <property type="entry name" value="Tscrpt_reg_AsnC-like"/>
</dbReference>
<dbReference type="GO" id="GO:0043565">
    <property type="term" value="F:sequence-specific DNA binding"/>
    <property type="evidence" value="ECO:0007669"/>
    <property type="project" value="TreeGrafter"/>
</dbReference>
<evidence type="ECO:0000259" key="1">
    <source>
        <dbReference type="Pfam" id="PF01037"/>
    </source>
</evidence>
<gene>
    <name evidence="2" type="ORF">A2642_04130</name>
</gene>
<organism evidence="2 3">
    <name type="scientific">Candidatus Nomurabacteria bacterium RIFCSPHIGHO2_01_FULL_39_10</name>
    <dbReference type="NCBI Taxonomy" id="1801733"/>
    <lineage>
        <taxon>Bacteria</taxon>
        <taxon>Candidatus Nomuraibacteriota</taxon>
    </lineage>
</organism>
<dbReference type="AlphaFoldDB" id="A0A1F6V7X4"/>
<dbReference type="PANTHER" id="PTHR30154:SF34">
    <property type="entry name" value="TRANSCRIPTIONAL REGULATOR AZLB"/>
    <property type="match status" value="1"/>
</dbReference>
<dbReference type="InterPro" id="IPR011008">
    <property type="entry name" value="Dimeric_a/b-barrel"/>
</dbReference>
<evidence type="ECO:0000313" key="3">
    <source>
        <dbReference type="Proteomes" id="UP000178700"/>
    </source>
</evidence>
<dbReference type="Proteomes" id="UP000178700">
    <property type="component" value="Unassembled WGS sequence"/>
</dbReference>
<dbReference type="GO" id="GO:0043200">
    <property type="term" value="P:response to amino acid"/>
    <property type="evidence" value="ECO:0007669"/>
    <property type="project" value="TreeGrafter"/>
</dbReference>
<dbReference type="PANTHER" id="PTHR30154">
    <property type="entry name" value="LEUCINE-RESPONSIVE REGULATORY PROTEIN"/>
    <property type="match status" value="1"/>
</dbReference>
<dbReference type="InterPro" id="IPR019887">
    <property type="entry name" value="Tscrpt_reg_AsnC/Lrp_C"/>
</dbReference>
<protein>
    <recommendedName>
        <fullName evidence="1">Transcription regulator AsnC/Lrp ligand binding domain-containing protein</fullName>
    </recommendedName>
</protein>